<proteinExistence type="predicted"/>
<evidence type="ECO:0000256" key="1">
    <source>
        <dbReference type="SAM" id="Phobius"/>
    </source>
</evidence>
<keyword evidence="1" id="KW-0812">Transmembrane</keyword>
<dbReference type="SUPFAM" id="SSF81901">
    <property type="entry name" value="HCP-like"/>
    <property type="match status" value="1"/>
</dbReference>
<dbReference type="PROSITE" id="PS51257">
    <property type="entry name" value="PROKAR_LIPOPROTEIN"/>
    <property type="match status" value="1"/>
</dbReference>
<reference evidence="2" key="1">
    <citation type="submission" date="2006-05" db="EMBL/GenBank/DDBJ databases">
        <title>Annotation of the draft genome assembly of Desulfuromonas acetoxidans DSM 684.</title>
        <authorList>
            <consortium name="US DOE Joint Genome Institute (JGI-ORNL)"/>
            <person name="Larimer F."/>
            <person name="Land M."/>
            <person name="Hauser L."/>
        </authorList>
    </citation>
    <scope>NUCLEOTIDE SEQUENCE [LARGE SCALE GENOMIC DNA]</scope>
    <source>
        <strain evidence="2">DSM 684</strain>
    </source>
</reference>
<dbReference type="Proteomes" id="UP000005695">
    <property type="component" value="Unassembled WGS sequence"/>
</dbReference>
<protein>
    <submittedName>
        <fullName evidence="2">Sel1</fullName>
    </submittedName>
</protein>
<dbReference type="RefSeq" id="WP_006002538.1">
    <property type="nucleotide sequence ID" value="NZ_AAEW02000022.1"/>
</dbReference>
<organism evidence="2 3">
    <name type="scientific">Desulfuromonas acetoxidans (strain DSM 684 / 11070)</name>
    <dbReference type="NCBI Taxonomy" id="281689"/>
    <lineage>
        <taxon>Bacteria</taxon>
        <taxon>Pseudomonadati</taxon>
        <taxon>Thermodesulfobacteriota</taxon>
        <taxon>Desulfuromonadia</taxon>
        <taxon>Desulfuromonadales</taxon>
        <taxon>Desulfuromonadaceae</taxon>
        <taxon>Desulfuromonas</taxon>
    </lineage>
</organism>
<dbReference type="Pfam" id="PF08238">
    <property type="entry name" value="Sel1"/>
    <property type="match status" value="3"/>
</dbReference>
<evidence type="ECO:0000313" key="3">
    <source>
        <dbReference type="Proteomes" id="UP000005695"/>
    </source>
</evidence>
<dbReference type="InterPro" id="IPR050767">
    <property type="entry name" value="Sel1_AlgK"/>
</dbReference>
<dbReference type="OrthoDB" id="5397369at2"/>
<dbReference type="PANTHER" id="PTHR11102:SF160">
    <property type="entry name" value="ERAD-ASSOCIATED E3 UBIQUITIN-PROTEIN LIGASE COMPONENT HRD3"/>
    <property type="match status" value="1"/>
</dbReference>
<name>Q1JWC1_DESA6</name>
<dbReference type="PANTHER" id="PTHR11102">
    <property type="entry name" value="SEL-1-LIKE PROTEIN"/>
    <property type="match status" value="1"/>
</dbReference>
<dbReference type="InterPro" id="IPR006597">
    <property type="entry name" value="Sel1-like"/>
</dbReference>
<comment type="caution">
    <text evidence="2">The sequence shown here is derived from an EMBL/GenBank/DDBJ whole genome shotgun (WGS) entry which is preliminary data.</text>
</comment>
<dbReference type="EMBL" id="AAEW02000022">
    <property type="protein sequence ID" value="EAT14562.1"/>
    <property type="molecule type" value="Genomic_DNA"/>
</dbReference>
<accession>Q1JWC1</accession>
<sequence length="363" mass="40988">MIPRNKLLLNSVLFISCILLAGGAMLYNYSYKLCWKCSTHDYYERGKEFVTHAEDELQRTGVDFIRLAADRDDMDAQLLLAESYTSQLPEGYVSATPQAQKKLSSLIVKNSTIAKSLLSKAYNRLYAGNKMTARQWYNMALLVEAGLIQRDDQAQATLDLLTQAAEAGSYPAMTRLGAFYHQQADYARAKKWLRRAAEAGVDPQPALTLGDYFFYGKSEAINYEKAIHWYRQALQTQRELTARGTEQERLAAEDVPMARIDMAMRQLQKSRMQPPMTLTYRLVGNANSSKIFTEDRPEGPIGTISSANGEVTAQIDPAISLALSIPVNRKTFESMSEGLDWVLQSYARSSYGSYTRFYFKLSR</sequence>
<keyword evidence="1" id="KW-1133">Transmembrane helix</keyword>
<evidence type="ECO:0000313" key="2">
    <source>
        <dbReference type="EMBL" id="EAT14562.1"/>
    </source>
</evidence>
<dbReference type="SMART" id="SM00671">
    <property type="entry name" value="SEL1"/>
    <property type="match status" value="2"/>
</dbReference>
<feature type="transmembrane region" description="Helical" evidence="1">
    <location>
        <begin position="7"/>
        <end position="29"/>
    </location>
</feature>
<dbReference type="AlphaFoldDB" id="Q1JWC1"/>
<keyword evidence="3" id="KW-1185">Reference proteome</keyword>
<keyword evidence="1" id="KW-0472">Membrane</keyword>
<gene>
    <name evidence="2" type="ORF">Dace_0361</name>
</gene>
<dbReference type="InterPro" id="IPR011990">
    <property type="entry name" value="TPR-like_helical_dom_sf"/>
</dbReference>
<reference evidence="2" key="2">
    <citation type="submission" date="2006-05" db="EMBL/GenBank/DDBJ databases">
        <title>Sequencing of the draft genome and assembly of Desulfuromonas acetoxidans DSM 684.</title>
        <authorList>
            <consortium name="US DOE Joint Genome Institute (JGI-PGF)"/>
            <person name="Copeland A."/>
            <person name="Lucas S."/>
            <person name="Lapidus A."/>
            <person name="Barry K."/>
            <person name="Detter J.C."/>
            <person name="Glavina del Rio T."/>
            <person name="Hammon N."/>
            <person name="Israni S."/>
            <person name="Dalin E."/>
            <person name="Tice H."/>
            <person name="Bruce D."/>
            <person name="Pitluck S."/>
            <person name="Richardson P."/>
        </authorList>
    </citation>
    <scope>NUCLEOTIDE SEQUENCE [LARGE SCALE GENOMIC DNA]</scope>
    <source>
        <strain evidence="2">DSM 684</strain>
    </source>
</reference>
<dbReference type="Gene3D" id="1.25.40.10">
    <property type="entry name" value="Tetratricopeptide repeat domain"/>
    <property type="match status" value="1"/>
</dbReference>